<comment type="caution">
    <text evidence="1">The sequence shown here is derived from an EMBL/GenBank/DDBJ whole genome shotgun (WGS) entry which is preliminary data.</text>
</comment>
<evidence type="ECO:0000313" key="2">
    <source>
        <dbReference type="Proteomes" id="UP000319732"/>
    </source>
</evidence>
<dbReference type="PANTHER" id="PTHR10443:SF12">
    <property type="entry name" value="DIPEPTIDASE"/>
    <property type="match status" value="1"/>
</dbReference>
<keyword evidence="2" id="KW-1185">Reference proteome</keyword>
<dbReference type="Pfam" id="PF01244">
    <property type="entry name" value="Peptidase_M19"/>
    <property type="match status" value="1"/>
</dbReference>
<organism evidence="1 2">
    <name type="scientific">Exilibacterium tricleocarpae</name>
    <dbReference type="NCBI Taxonomy" id="2591008"/>
    <lineage>
        <taxon>Bacteria</taxon>
        <taxon>Pseudomonadati</taxon>
        <taxon>Pseudomonadota</taxon>
        <taxon>Gammaproteobacteria</taxon>
        <taxon>Cellvibrionales</taxon>
        <taxon>Cellvibrionaceae</taxon>
        <taxon>Exilibacterium</taxon>
    </lineage>
</organism>
<dbReference type="CDD" id="cd01301">
    <property type="entry name" value="rDP_like"/>
    <property type="match status" value="1"/>
</dbReference>
<gene>
    <name evidence="1" type="ORF">FKG94_22915</name>
</gene>
<dbReference type="Proteomes" id="UP000319732">
    <property type="component" value="Unassembled WGS sequence"/>
</dbReference>
<proteinExistence type="predicted"/>
<dbReference type="GO" id="GO:0006508">
    <property type="term" value="P:proteolysis"/>
    <property type="evidence" value="ECO:0007669"/>
    <property type="project" value="InterPro"/>
</dbReference>
<dbReference type="PROSITE" id="PS51365">
    <property type="entry name" value="RENAL_DIPEPTIDASE_2"/>
    <property type="match status" value="1"/>
</dbReference>
<dbReference type="RefSeq" id="WP_142929287.1">
    <property type="nucleotide sequence ID" value="NZ_ML660105.1"/>
</dbReference>
<dbReference type="AlphaFoldDB" id="A0A545SXF8"/>
<name>A0A545SXF8_9GAMM</name>
<reference evidence="1 2" key="1">
    <citation type="submission" date="2019-06" db="EMBL/GenBank/DDBJ databases">
        <title>Whole genome sequence for Cellvibrionaceae sp. R142.</title>
        <authorList>
            <person name="Wang G."/>
        </authorList>
    </citation>
    <scope>NUCLEOTIDE SEQUENCE [LARGE SCALE GENOMIC DNA]</scope>
    <source>
        <strain evidence="1 2">R142</strain>
    </source>
</reference>
<dbReference type="InterPro" id="IPR008257">
    <property type="entry name" value="Pept_M19"/>
</dbReference>
<accession>A0A545SXF8</accession>
<evidence type="ECO:0000313" key="1">
    <source>
        <dbReference type="EMBL" id="TQV69648.1"/>
    </source>
</evidence>
<dbReference type="PANTHER" id="PTHR10443">
    <property type="entry name" value="MICROSOMAL DIPEPTIDASE"/>
    <property type="match status" value="1"/>
</dbReference>
<dbReference type="SUPFAM" id="SSF51556">
    <property type="entry name" value="Metallo-dependent hydrolases"/>
    <property type="match status" value="1"/>
</dbReference>
<protein>
    <submittedName>
        <fullName evidence="1">Peptidase M19</fullName>
    </submittedName>
</protein>
<dbReference type="Gene3D" id="3.20.20.140">
    <property type="entry name" value="Metal-dependent hydrolases"/>
    <property type="match status" value="1"/>
</dbReference>
<dbReference type="OrthoDB" id="9804920at2"/>
<dbReference type="InterPro" id="IPR032466">
    <property type="entry name" value="Metal_Hydrolase"/>
</dbReference>
<sequence>MSIKFWGLSAIVIVIVLFFALAPSWLEESTNRVEGRSDWPVSAAAKQLHETLVIGDMHADSLLWNRDLLDEADYGHVDIPRLRQGNVAIQFFTTVTKSPRGLNYEENAAQALDNITLLAIAQLWPPSTWNSLTARALYQAEKLERLATRAPEQLLILRTRADLERLLAERAQGKELIGGVLGTEGSHALDGDIDNVDVLFENGFRMMSLQHFFDNKLGGSLHGIDKAGLTPFGRQVVERIVEKRIILDVSHSSEAVVRDVMALTDQALVVSHTGFAGLCNTPRNISDALMQRITEGGGLIGVGYWDEAICDSSPAGIVKAIRYGIDTFGEDHIALGSDFDGAVTTRIDTSQLSAITEEMLKAGFSEPEIRKVMGENLVRFLRDSLPQS</sequence>
<dbReference type="GO" id="GO:0070573">
    <property type="term" value="F:metallodipeptidase activity"/>
    <property type="evidence" value="ECO:0007669"/>
    <property type="project" value="InterPro"/>
</dbReference>
<dbReference type="EMBL" id="VHSG01000027">
    <property type="protein sequence ID" value="TQV69648.1"/>
    <property type="molecule type" value="Genomic_DNA"/>
</dbReference>